<dbReference type="EMBL" id="JBHUNE010000006">
    <property type="protein sequence ID" value="MFD2758607.1"/>
    <property type="molecule type" value="Genomic_DNA"/>
</dbReference>
<name>A0ABW5UY17_9MICO</name>
<dbReference type="PANTHER" id="PTHR43110">
    <property type="entry name" value="THIOL PEROXIDASE"/>
    <property type="match status" value="1"/>
</dbReference>
<protein>
    <submittedName>
        <fullName evidence="5">Redoxin domain-containing protein</fullName>
    </submittedName>
</protein>
<evidence type="ECO:0000256" key="3">
    <source>
        <dbReference type="ARBA" id="ARBA00023284"/>
    </source>
</evidence>
<dbReference type="InterPro" id="IPR036249">
    <property type="entry name" value="Thioredoxin-like_sf"/>
</dbReference>
<accession>A0ABW5UY17</accession>
<dbReference type="InterPro" id="IPR050455">
    <property type="entry name" value="Tpx_Peroxidase_subfamily"/>
</dbReference>
<keyword evidence="2" id="KW-0049">Antioxidant</keyword>
<comment type="caution">
    <text evidence="5">The sequence shown here is derived from an EMBL/GenBank/DDBJ whole genome shotgun (WGS) entry which is preliminary data.</text>
</comment>
<evidence type="ECO:0000259" key="4">
    <source>
        <dbReference type="Pfam" id="PF00578"/>
    </source>
</evidence>
<sequence length="154" mass="16193">MTGDSSITAPTNRGDRVTVLGPGSPRVLMFVPGAFTPVCTDEVREFAELAVRAEQLGVQLLVVSCDSPATLAAWLAASDASGRLIGVSDHWPHGAISSLLGSFDDELGTSLRRTWAIRADGTRVLVAGSAAGESRELHDHLRGIEWAADTSTPL</sequence>
<organism evidence="5 6">
    <name type="scientific">Gulosibacter faecalis</name>
    <dbReference type="NCBI Taxonomy" id="272240"/>
    <lineage>
        <taxon>Bacteria</taxon>
        <taxon>Bacillati</taxon>
        <taxon>Actinomycetota</taxon>
        <taxon>Actinomycetes</taxon>
        <taxon>Micrococcales</taxon>
        <taxon>Microbacteriaceae</taxon>
        <taxon>Gulosibacter</taxon>
    </lineage>
</organism>
<keyword evidence="1" id="KW-0560">Oxidoreductase</keyword>
<dbReference type="Proteomes" id="UP001597492">
    <property type="component" value="Unassembled WGS sequence"/>
</dbReference>
<dbReference type="PANTHER" id="PTHR43110:SF1">
    <property type="entry name" value="THIOL PEROXIDASE"/>
    <property type="match status" value="1"/>
</dbReference>
<keyword evidence="1" id="KW-0575">Peroxidase</keyword>
<evidence type="ECO:0000256" key="2">
    <source>
        <dbReference type="ARBA" id="ARBA00022862"/>
    </source>
</evidence>
<feature type="domain" description="Alkyl hydroperoxide reductase subunit C/ Thiol specific antioxidant" evidence="4">
    <location>
        <begin position="22"/>
        <end position="122"/>
    </location>
</feature>
<dbReference type="Pfam" id="PF00578">
    <property type="entry name" value="AhpC-TSA"/>
    <property type="match status" value="1"/>
</dbReference>
<dbReference type="RefSeq" id="WP_154651498.1">
    <property type="nucleotide sequence ID" value="NZ_JBHUNE010000006.1"/>
</dbReference>
<gene>
    <name evidence="5" type="ORF">ACFSW7_09475</name>
</gene>
<dbReference type="SUPFAM" id="SSF52833">
    <property type="entry name" value="Thioredoxin-like"/>
    <property type="match status" value="1"/>
</dbReference>
<keyword evidence="3" id="KW-0676">Redox-active center</keyword>
<evidence type="ECO:0000313" key="5">
    <source>
        <dbReference type="EMBL" id="MFD2758607.1"/>
    </source>
</evidence>
<keyword evidence="6" id="KW-1185">Reference proteome</keyword>
<evidence type="ECO:0000256" key="1">
    <source>
        <dbReference type="ARBA" id="ARBA00022559"/>
    </source>
</evidence>
<reference evidence="6" key="1">
    <citation type="journal article" date="2019" name="Int. J. Syst. Evol. Microbiol.">
        <title>The Global Catalogue of Microorganisms (GCM) 10K type strain sequencing project: providing services to taxonomists for standard genome sequencing and annotation.</title>
        <authorList>
            <consortium name="The Broad Institute Genomics Platform"/>
            <consortium name="The Broad Institute Genome Sequencing Center for Infectious Disease"/>
            <person name="Wu L."/>
            <person name="Ma J."/>
        </authorList>
    </citation>
    <scope>NUCLEOTIDE SEQUENCE [LARGE SCALE GENOMIC DNA]</scope>
    <source>
        <strain evidence="6">TISTR 1514</strain>
    </source>
</reference>
<proteinExistence type="predicted"/>
<dbReference type="InterPro" id="IPR000866">
    <property type="entry name" value="AhpC/TSA"/>
</dbReference>
<dbReference type="Gene3D" id="3.40.30.10">
    <property type="entry name" value="Glutaredoxin"/>
    <property type="match status" value="1"/>
</dbReference>
<evidence type="ECO:0000313" key="6">
    <source>
        <dbReference type="Proteomes" id="UP001597492"/>
    </source>
</evidence>